<keyword evidence="2" id="KW-1133">Transmembrane helix</keyword>
<feature type="transmembrane region" description="Helical" evidence="2">
    <location>
        <begin position="15"/>
        <end position="38"/>
    </location>
</feature>
<sequence>MHPVPRTPFTTRYPLLLRGGIALVLMGLTRLAVALGWIPPEWELGENGVEQMLDTVYFAWAWFSGQKKVTPVADPRDGSGRPLVIQSQAEPR</sequence>
<keyword evidence="4" id="KW-1185">Reference proteome</keyword>
<feature type="region of interest" description="Disordered" evidence="1">
    <location>
        <begin position="71"/>
        <end position="92"/>
    </location>
</feature>
<keyword evidence="2" id="KW-0472">Membrane</keyword>
<protein>
    <submittedName>
        <fullName evidence="3">Uncharacterized protein</fullName>
    </submittedName>
</protein>
<organism evidence="3 4">
    <name type="scientific">Nonomuraea antimicrobica</name>
    <dbReference type="NCBI Taxonomy" id="561173"/>
    <lineage>
        <taxon>Bacteria</taxon>
        <taxon>Bacillati</taxon>
        <taxon>Actinomycetota</taxon>
        <taxon>Actinomycetes</taxon>
        <taxon>Streptosporangiales</taxon>
        <taxon>Streptosporangiaceae</taxon>
        <taxon>Nonomuraea</taxon>
    </lineage>
</organism>
<dbReference type="EMBL" id="BAAAZP010000253">
    <property type="protein sequence ID" value="GAA3721012.1"/>
    <property type="molecule type" value="Genomic_DNA"/>
</dbReference>
<proteinExistence type="predicted"/>
<reference evidence="4" key="1">
    <citation type="journal article" date="2019" name="Int. J. Syst. Evol. Microbiol.">
        <title>The Global Catalogue of Microorganisms (GCM) 10K type strain sequencing project: providing services to taxonomists for standard genome sequencing and annotation.</title>
        <authorList>
            <consortium name="The Broad Institute Genomics Platform"/>
            <consortium name="The Broad Institute Genome Sequencing Center for Infectious Disease"/>
            <person name="Wu L."/>
            <person name="Ma J."/>
        </authorList>
    </citation>
    <scope>NUCLEOTIDE SEQUENCE [LARGE SCALE GENOMIC DNA]</scope>
    <source>
        <strain evidence="4">JCM 16904</strain>
    </source>
</reference>
<evidence type="ECO:0000256" key="2">
    <source>
        <dbReference type="SAM" id="Phobius"/>
    </source>
</evidence>
<accession>A0ABP7ES52</accession>
<keyword evidence="2" id="KW-0812">Transmembrane</keyword>
<dbReference type="Proteomes" id="UP001500902">
    <property type="component" value="Unassembled WGS sequence"/>
</dbReference>
<evidence type="ECO:0000256" key="1">
    <source>
        <dbReference type="SAM" id="MobiDB-lite"/>
    </source>
</evidence>
<evidence type="ECO:0000313" key="4">
    <source>
        <dbReference type="Proteomes" id="UP001500902"/>
    </source>
</evidence>
<comment type="caution">
    <text evidence="3">The sequence shown here is derived from an EMBL/GenBank/DDBJ whole genome shotgun (WGS) entry which is preliminary data.</text>
</comment>
<dbReference type="RefSeq" id="WP_344897574.1">
    <property type="nucleotide sequence ID" value="NZ_BAAAZP010000253.1"/>
</dbReference>
<evidence type="ECO:0000313" key="3">
    <source>
        <dbReference type="EMBL" id="GAA3721012.1"/>
    </source>
</evidence>
<gene>
    <name evidence="3" type="ORF">GCM10022224_103570</name>
</gene>
<name>A0ABP7ES52_9ACTN</name>